<dbReference type="PROSITE" id="PS50801">
    <property type="entry name" value="STAS"/>
    <property type="match status" value="1"/>
</dbReference>
<dbReference type="InterPro" id="IPR002645">
    <property type="entry name" value="STAS_dom"/>
</dbReference>
<dbReference type="CDD" id="cd07043">
    <property type="entry name" value="STAS_anti-anti-sigma_factors"/>
    <property type="match status" value="1"/>
</dbReference>
<dbReference type="InterPro" id="IPR036513">
    <property type="entry name" value="STAS_dom_sf"/>
</dbReference>
<dbReference type="Gene3D" id="3.30.750.24">
    <property type="entry name" value="STAS domain"/>
    <property type="match status" value="1"/>
</dbReference>
<gene>
    <name evidence="2" type="ORF">V2S66_26860</name>
</gene>
<feature type="domain" description="STAS" evidence="1">
    <location>
        <begin position="5"/>
        <end position="95"/>
    </location>
</feature>
<dbReference type="SUPFAM" id="SSF52091">
    <property type="entry name" value="SpoIIaa-like"/>
    <property type="match status" value="1"/>
</dbReference>
<dbReference type="InterPro" id="IPR058548">
    <property type="entry name" value="MlaB-like_STAS"/>
</dbReference>
<organism evidence="2 3">
    <name type="scientific">Actinacidiphila polyblastidii</name>
    <dbReference type="NCBI Taxonomy" id="3110430"/>
    <lineage>
        <taxon>Bacteria</taxon>
        <taxon>Bacillati</taxon>
        <taxon>Actinomycetota</taxon>
        <taxon>Actinomycetes</taxon>
        <taxon>Kitasatosporales</taxon>
        <taxon>Streptomycetaceae</taxon>
        <taxon>Actinacidiphila</taxon>
    </lineage>
</organism>
<dbReference type="RefSeq" id="WP_330799269.1">
    <property type="nucleotide sequence ID" value="NZ_JAZEWV010000031.1"/>
</dbReference>
<dbReference type="EMBL" id="JAZEWV010000031">
    <property type="protein sequence ID" value="MEE4545574.1"/>
    <property type="molecule type" value="Genomic_DNA"/>
</dbReference>
<dbReference type="PANTHER" id="PTHR33495:SF2">
    <property type="entry name" value="ANTI-SIGMA FACTOR ANTAGONIST TM_1081-RELATED"/>
    <property type="match status" value="1"/>
</dbReference>
<dbReference type="Pfam" id="PF13466">
    <property type="entry name" value="STAS_2"/>
    <property type="match status" value="1"/>
</dbReference>
<dbReference type="PANTHER" id="PTHR33495">
    <property type="entry name" value="ANTI-SIGMA FACTOR ANTAGONIST TM_1081-RELATED-RELATED"/>
    <property type="match status" value="1"/>
</dbReference>
<evidence type="ECO:0000259" key="1">
    <source>
        <dbReference type="PROSITE" id="PS50801"/>
    </source>
</evidence>
<sequence>MTAMRTMTLHRCDDRATIFLEGEIDLATAPAVGSAVQGCVSRGAGSIVVDLTRLTFCDASGLNAFLTASLYVGATGGRFWLRGATPTVRRVFDLTASAFLLDDPAAGSSSARARLPSALLMPGRSVVSGDR</sequence>
<accession>A0ABU7PID2</accession>
<protein>
    <submittedName>
        <fullName evidence="2">STAS domain-containing protein</fullName>
    </submittedName>
</protein>
<reference evidence="2 3" key="1">
    <citation type="submission" date="2023-12" db="EMBL/GenBank/DDBJ databases">
        <title>Streptomyces sp. V4-01.</title>
        <authorList>
            <person name="Somphong A."/>
            <person name="Phongsopitanun W."/>
        </authorList>
    </citation>
    <scope>NUCLEOTIDE SEQUENCE [LARGE SCALE GENOMIC DNA]</scope>
    <source>
        <strain evidence="2 3">V4-01</strain>
    </source>
</reference>
<dbReference type="Proteomes" id="UP001344658">
    <property type="component" value="Unassembled WGS sequence"/>
</dbReference>
<proteinExistence type="predicted"/>
<comment type="caution">
    <text evidence="2">The sequence shown here is derived from an EMBL/GenBank/DDBJ whole genome shotgun (WGS) entry which is preliminary data.</text>
</comment>
<keyword evidence="3" id="KW-1185">Reference proteome</keyword>
<evidence type="ECO:0000313" key="2">
    <source>
        <dbReference type="EMBL" id="MEE4545574.1"/>
    </source>
</evidence>
<name>A0ABU7PID2_9ACTN</name>
<evidence type="ECO:0000313" key="3">
    <source>
        <dbReference type="Proteomes" id="UP001344658"/>
    </source>
</evidence>